<dbReference type="Proteomes" id="UP000466442">
    <property type="component" value="Unassembled WGS sequence"/>
</dbReference>
<proteinExistence type="predicted"/>
<feature type="compositionally biased region" description="Polar residues" evidence="1">
    <location>
        <begin position="878"/>
        <end position="890"/>
    </location>
</feature>
<sequence>MLSVVIGLLAFGVTIPGFEAYNTNWKKAELDSTRHETNAKNPERRPARDSFITQPGIAVNSTSRLKPNDTLFDKMYSPKQEAAFSSEKKIQNNKMGIRWKGFQGSKFFRPRYKSLKTTCDCNVYKVYSNDEKSVMFRNNYELWSNVNYFPEPRSVSLKIRRSEPEEEFSGDGRFIYDDDYSLINYVDKGKWGNDGTSNKRGQVKRTLKKKNSKRETEDREFSVMFHSRKDNEYRDKLSNNHDFVKTGKKKSVLHFEKKKYKHEFSPKPERKLTFLERRNNLRESYNHVARTPLNLKSSKRKYPFWTSKKEKVGAKLETLNAILTSPKSSLSSLIPPRSILHWATTRSYVAAISAHNKITPATLSPNAALVPPALLPFLNLNLTDSLITARKSDVARYSSTNEAKNQPAVLVNQSGSPQFIRLGDNNLDLRSLNLNPNLAFPFGFNVPIVKPVENNAGVYGPPAQVTTPVVFFFNAPTEGINPLSNYLDKFKNTTTWNAKQGPPGNLNAWSNLVNLVNFQMDSLASNQSNNIPTNLAPPFLKPMEKTRKSVDVGLTTPPIRKTQVEDIHFNPPLPLDSRGLDVTQGPIIGAEALVNFLQNALLPQNALLNELGLSESTKVILSSTADPGNLHELPIDNNLIRILAPTRTILTEGPLLRLFTTDEPMMNRFSEIVSHTAQRYEPQTEPAPMLRVLSPKRTIQSESPLLRLFTTEEPLMNRFSDIISRNADRKIPIVYDIDEAPQLLLKSNKLNVSSLGHILHDMPVSRIQRNIIDRHVNLKKNKTSIRHKLVEKQTNLTTPWLNHILTTTENMLYAEMKVQSLIEASKPKAKKLNLLFKSKAKPNPKPLTTEMVTKQVGKTVKPLTPDGPKKRARKACSDSFSSETKTALHD</sequence>
<feature type="signal peptide" evidence="2">
    <location>
        <begin position="1"/>
        <end position="20"/>
    </location>
</feature>
<organism evidence="3 4">
    <name type="scientific">Apolygus lucorum</name>
    <name type="common">Small green plant bug</name>
    <name type="synonym">Lygocoris lucorum</name>
    <dbReference type="NCBI Taxonomy" id="248454"/>
    <lineage>
        <taxon>Eukaryota</taxon>
        <taxon>Metazoa</taxon>
        <taxon>Ecdysozoa</taxon>
        <taxon>Arthropoda</taxon>
        <taxon>Hexapoda</taxon>
        <taxon>Insecta</taxon>
        <taxon>Pterygota</taxon>
        <taxon>Neoptera</taxon>
        <taxon>Paraneoptera</taxon>
        <taxon>Hemiptera</taxon>
        <taxon>Heteroptera</taxon>
        <taxon>Panheteroptera</taxon>
        <taxon>Cimicomorpha</taxon>
        <taxon>Miridae</taxon>
        <taxon>Mirini</taxon>
        <taxon>Apolygus</taxon>
    </lineage>
</organism>
<keyword evidence="2" id="KW-0732">Signal</keyword>
<comment type="caution">
    <text evidence="3">The sequence shown here is derived from an EMBL/GenBank/DDBJ whole genome shotgun (WGS) entry which is preliminary data.</text>
</comment>
<feature type="region of interest" description="Disordered" evidence="1">
    <location>
        <begin position="859"/>
        <end position="890"/>
    </location>
</feature>
<keyword evidence="4" id="KW-1185">Reference proteome</keyword>
<dbReference type="AlphaFoldDB" id="A0A8S9XE38"/>
<evidence type="ECO:0000313" key="3">
    <source>
        <dbReference type="EMBL" id="KAF6206366.1"/>
    </source>
</evidence>
<dbReference type="EMBL" id="WIXP02000008">
    <property type="protein sequence ID" value="KAF6206366.1"/>
    <property type="molecule type" value="Genomic_DNA"/>
</dbReference>
<feature type="region of interest" description="Disordered" evidence="1">
    <location>
        <begin position="31"/>
        <end position="53"/>
    </location>
</feature>
<reference evidence="3" key="1">
    <citation type="journal article" date="2021" name="Mol. Ecol. Resour.">
        <title>Apolygus lucorum genome provides insights into omnivorousness and mesophyll feeding.</title>
        <authorList>
            <person name="Liu Y."/>
            <person name="Liu H."/>
            <person name="Wang H."/>
            <person name="Huang T."/>
            <person name="Liu B."/>
            <person name="Yang B."/>
            <person name="Yin L."/>
            <person name="Li B."/>
            <person name="Zhang Y."/>
            <person name="Zhang S."/>
            <person name="Jiang F."/>
            <person name="Zhang X."/>
            <person name="Ren Y."/>
            <person name="Wang B."/>
            <person name="Wang S."/>
            <person name="Lu Y."/>
            <person name="Wu K."/>
            <person name="Fan W."/>
            <person name="Wang G."/>
        </authorList>
    </citation>
    <scope>NUCLEOTIDE SEQUENCE</scope>
    <source>
        <strain evidence="3">12Hb</strain>
    </source>
</reference>
<evidence type="ECO:0000313" key="4">
    <source>
        <dbReference type="Proteomes" id="UP000466442"/>
    </source>
</evidence>
<name>A0A8S9XE38_APOLU</name>
<evidence type="ECO:0000256" key="2">
    <source>
        <dbReference type="SAM" id="SignalP"/>
    </source>
</evidence>
<feature type="compositionally biased region" description="Basic and acidic residues" evidence="1">
    <location>
        <begin position="31"/>
        <end position="48"/>
    </location>
</feature>
<gene>
    <name evidence="3" type="ORF">GE061_017599</name>
</gene>
<accession>A0A8S9XE38</accession>
<evidence type="ECO:0000256" key="1">
    <source>
        <dbReference type="SAM" id="MobiDB-lite"/>
    </source>
</evidence>
<feature type="chain" id="PRO_5035736975" evidence="2">
    <location>
        <begin position="21"/>
        <end position="890"/>
    </location>
</feature>
<protein>
    <submittedName>
        <fullName evidence="3">Uncharacterized protein</fullName>
    </submittedName>
</protein>